<dbReference type="RefSeq" id="WP_343765676.1">
    <property type="nucleotide sequence ID" value="NZ_BAAACF010000001.1"/>
</dbReference>
<dbReference type="InterPro" id="IPR018649">
    <property type="entry name" value="SHOCT"/>
</dbReference>
<dbReference type="Proteomes" id="UP001500339">
    <property type="component" value="Unassembled WGS sequence"/>
</dbReference>
<proteinExistence type="predicted"/>
<gene>
    <name evidence="2" type="ORF">GCM10008905_02780</name>
</gene>
<accession>A0ABP3TSW9</accession>
<dbReference type="Pfam" id="PF09851">
    <property type="entry name" value="SHOCT"/>
    <property type="match status" value="1"/>
</dbReference>
<evidence type="ECO:0000313" key="2">
    <source>
        <dbReference type="EMBL" id="GAA0717288.1"/>
    </source>
</evidence>
<evidence type="ECO:0000313" key="3">
    <source>
        <dbReference type="Proteomes" id="UP001500339"/>
    </source>
</evidence>
<comment type="caution">
    <text evidence="2">The sequence shown here is derived from an EMBL/GenBank/DDBJ whole genome shotgun (WGS) entry which is preliminary data.</text>
</comment>
<feature type="domain" description="SHOCT" evidence="1">
    <location>
        <begin position="141"/>
        <end position="167"/>
    </location>
</feature>
<protein>
    <recommendedName>
        <fullName evidence="1">SHOCT domain-containing protein</fullName>
    </recommendedName>
</protein>
<reference evidence="3" key="1">
    <citation type="journal article" date="2019" name="Int. J. Syst. Evol. Microbiol.">
        <title>The Global Catalogue of Microorganisms (GCM) 10K type strain sequencing project: providing services to taxonomists for standard genome sequencing and annotation.</title>
        <authorList>
            <consortium name="The Broad Institute Genomics Platform"/>
            <consortium name="The Broad Institute Genome Sequencing Center for Infectious Disease"/>
            <person name="Wu L."/>
            <person name="Ma J."/>
        </authorList>
    </citation>
    <scope>NUCLEOTIDE SEQUENCE [LARGE SCALE GENOMIC DNA]</scope>
    <source>
        <strain evidence="3">JCM 1405</strain>
    </source>
</reference>
<evidence type="ECO:0000259" key="1">
    <source>
        <dbReference type="Pfam" id="PF09851"/>
    </source>
</evidence>
<name>A0ABP3TSW9_9CLOT</name>
<sequence>MGAKNKVIAGDFEGKNVVQSGKGVAIQTGFMKKIDLNEETVKDYEVVGDDKRTSAKSAIGRGAVGSLLLGPIGLIAAASAKKKGIYSVAIQFKDGNKSLLEVDDKIYKSMLKALLKVDQNSELEDNSRSDTESNQQDVAGQIKKLAELRDQGILTEDEFNIKKTELLAKI</sequence>
<dbReference type="EMBL" id="BAAACF010000001">
    <property type="protein sequence ID" value="GAA0717288.1"/>
    <property type="molecule type" value="Genomic_DNA"/>
</dbReference>
<keyword evidence="3" id="KW-1185">Reference proteome</keyword>
<organism evidence="2 3">
    <name type="scientific">Clostridium malenominatum</name>
    <dbReference type="NCBI Taxonomy" id="1539"/>
    <lineage>
        <taxon>Bacteria</taxon>
        <taxon>Bacillati</taxon>
        <taxon>Bacillota</taxon>
        <taxon>Clostridia</taxon>
        <taxon>Eubacteriales</taxon>
        <taxon>Clostridiaceae</taxon>
        <taxon>Clostridium</taxon>
    </lineage>
</organism>